<evidence type="ECO:0000313" key="2">
    <source>
        <dbReference type="Proteomes" id="UP000694892"/>
    </source>
</evidence>
<dbReference type="AlphaFoldDB" id="A0A974HUK8"/>
<protein>
    <submittedName>
        <fullName evidence="1">Uncharacterized protein</fullName>
    </submittedName>
</protein>
<name>A0A974HUK8_XENLA</name>
<organism evidence="1 2">
    <name type="scientific">Xenopus laevis</name>
    <name type="common">African clawed frog</name>
    <dbReference type="NCBI Taxonomy" id="8355"/>
    <lineage>
        <taxon>Eukaryota</taxon>
        <taxon>Metazoa</taxon>
        <taxon>Chordata</taxon>
        <taxon>Craniata</taxon>
        <taxon>Vertebrata</taxon>
        <taxon>Euteleostomi</taxon>
        <taxon>Amphibia</taxon>
        <taxon>Batrachia</taxon>
        <taxon>Anura</taxon>
        <taxon>Pipoidea</taxon>
        <taxon>Pipidae</taxon>
        <taxon>Xenopodinae</taxon>
        <taxon>Xenopus</taxon>
        <taxon>Xenopus</taxon>
    </lineage>
</organism>
<evidence type="ECO:0000313" key="1">
    <source>
        <dbReference type="EMBL" id="OCT90815.1"/>
    </source>
</evidence>
<dbReference type="Proteomes" id="UP000694892">
    <property type="component" value="Chromosome 3L"/>
</dbReference>
<sequence length="96" mass="10745">MSFLLQIFFKLKKKKNHQVRPVVELPVVQLYQGPCRCTPMGPASLKRSYLHLTACLCGALRMTSPTAPEADCFQSALTMKVASSRKLFSPTNVKRC</sequence>
<proteinExistence type="predicted"/>
<dbReference type="EMBL" id="CM004470">
    <property type="protein sequence ID" value="OCT90815.1"/>
    <property type="molecule type" value="Genomic_DNA"/>
</dbReference>
<reference evidence="2" key="1">
    <citation type="journal article" date="2016" name="Nature">
        <title>Genome evolution in the allotetraploid frog Xenopus laevis.</title>
        <authorList>
            <person name="Session A.M."/>
            <person name="Uno Y."/>
            <person name="Kwon T."/>
            <person name="Chapman J.A."/>
            <person name="Toyoda A."/>
            <person name="Takahashi S."/>
            <person name="Fukui A."/>
            <person name="Hikosaka A."/>
            <person name="Suzuki A."/>
            <person name="Kondo M."/>
            <person name="van Heeringen S.J."/>
            <person name="Quigley I."/>
            <person name="Heinz S."/>
            <person name="Ogino H."/>
            <person name="Ochi H."/>
            <person name="Hellsten U."/>
            <person name="Lyons J.B."/>
            <person name="Simakov O."/>
            <person name="Putnam N."/>
            <person name="Stites J."/>
            <person name="Kuroki Y."/>
            <person name="Tanaka T."/>
            <person name="Michiue T."/>
            <person name="Watanabe M."/>
            <person name="Bogdanovic O."/>
            <person name="Lister R."/>
            <person name="Georgiou G."/>
            <person name="Paranjpe S.S."/>
            <person name="van Kruijsbergen I."/>
            <person name="Shu S."/>
            <person name="Carlson J."/>
            <person name="Kinoshita T."/>
            <person name="Ohta Y."/>
            <person name="Mawaribuchi S."/>
            <person name="Jenkins J."/>
            <person name="Grimwood J."/>
            <person name="Schmutz J."/>
            <person name="Mitros T."/>
            <person name="Mozaffari S.V."/>
            <person name="Suzuki Y."/>
            <person name="Haramoto Y."/>
            <person name="Yamamoto T.S."/>
            <person name="Takagi C."/>
            <person name="Heald R."/>
            <person name="Miller K."/>
            <person name="Haudenschild C."/>
            <person name="Kitzman J."/>
            <person name="Nakayama T."/>
            <person name="Izutsu Y."/>
            <person name="Robert J."/>
            <person name="Fortriede J."/>
            <person name="Burns K."/>
            <person name="Lotay V."/>
            <person name="Karimi K."/>
            <person name="Yasuoka Y."/>
            <person name="Dichmann D.S."/>
            <person name="Flajnik M.F."/>
            <person name="Houston D.W."/>
            <person name="Shendure J."/>
            <person name="DuPasquier L."/>
            <person name="Vize P.D."/>
            <person name="Zorn A.M."/>
            <person name="Ito M."/>
            <person name="Marcotte E.M."/>
            <person name="Wallingford J.B."/>
            <person name="Ito Y."/>
            <person name="Asashima M."/>
            <person name="Ueno N."/>
            <person name="Matsuda Y."/>
            <person name="Veenstra G.J."/>
            <person name="Fujiyama A."/>
            <person name="Harland R.M."/>
            <person name="Taira M."/>
            <person name="Rokhsar D.S."/>
        </authorList>
    </citation>
    <scope>NUCLEOTIDE SEQUENCE [LARGE SCALE GENOMIC DNA]</scope>
    <source>
        <strain evidence="2">J</strain>
    </source>
</reference>
<accession>A0A974HUK8</accession>
<gene>
    <name evidence="1" type="ORF">XELAEV_18019432mg</name>
</gene>